<evidence type="ECO:0000256" key="1">
    <source>
        <dbReference type="SAM" id="SignalP"/>
    </source>
</evidence>
<organism evidence="2 3">
    <name type="scientific">Dissulfurirhabdus thermomarina</name>
    <dbReference type="NCBI Taxonomy" id="1765737"/>
    <lineage>
        <taxon>Bacteria</taxon>
        <taxon>Deltaproteobacteria</taxon>
        <taxon>Dissulfurirhabdaceae</taxon>
        <taxon>Dissulfurirhabdus</taxon>
    </lineage>
</organism>
<dbReference type="AlphaFoldDB" id="A0A6N9TPB9"/>
<evidence type="ECO:0000313" key="3">
    <source>
        <dbReference type="Proteomes" id="UP000469346"/>
    </source>
</evidence>
<name>A0A6N9TPB9_DISTH</name>
<gene>
    <name evidence="2" type="ORF">G3N55_09165</name>
</gene>
<proteinExistence type="predicted"/>
<dbReference type="Proteomes" id="UP000469346">
    <property type="component" value="Unassembled WGS sequence"/>
</dbReference>
<dbReference type="Pfam" id="PF07396">
    <property type="entry name" value="Porin_O_P"/>
    <property type="match status" value="1"/>
</dbReference>
<keyword evidence="3" id="KW-1185">Reference proteome</keyword>
<evidence type="ECO:0008006" key="4">
    <source>
        <dbReference type="Google" id="ProtNLM"/>
    </source>
</evidence>
<evidence type="ECO:0000313" key="2">
    <source>
        <dbReference type="EMBL" id="NDY43009.1"/>
    </source>
</evidence>
<dbReference type="EMBL" id="JAAGRR010000109">
    <property type="protein sequence ID" value="NDY43009.1"/>
    <property type="molecule type" value="Genomic_DNA"/>
</dbReference>
<accession>A0A6N9TPB9</accession>
<dbReference type="InterPro" id="IPR023614">
    <property type="entry name" value="Porin_dom_sf"/>
</dbReference>
<feature type="signal peptide" evidence="1">
    <location>
        <begin position="1"/>
        <end position="27"/>
    </location>
</feature>
<keyword evidence="1" id="KW-0732">Signal</keyword>
<comment type="caution">
    <text evidence="2">The sequence shown here is derived from an EMBL/GenBank/DDBJ whole genome shotgun (WGS) entry which is preliminary data.</text>
</comment>
<dbReference type="RefSeq" id="WP_163299133.1">
    <property type="nucleotide sequence ID" value="NZ_JAAGRR010000109.1"/>
</dbReference>
<dbReference type="InterPro" id="IPR010870">
    <property type="entry name" value="Porin_O/P"/>
</dbReference>
<protein>
    <recommendedName>
        <fullName evidence="4">Porin</fullName>
    </recommendedName>
</protein>
<feature type="chain" id="PRO_5026885137" description="Porin" evidence="1">
    <location>
        <begin position="28"/>
        <end position="462"/>
    </location>
</feature>
<reference evidence="2 3" key="1">
    <citation type="submission" date="2020-02" db="EMBL/GenBank/DDBJ databases">
        <title>Comparative genomics of sulfur disproportionating microorganisms.</title>
        <authorList>
            <person name="Ward L.M."/>
            <person name="Bertran E."/>
            <person name="Johnston D.T."/>
        </authorList>
    </citation>
    <scope>NUCLEOTIDE SEQUENCE [LARGE SCALE GENOMIC DNA]</scope>
    <source>
        <strain evidence="2 3">DSM 100025</strain>
    </source>
</reference>
<sequence>MKRTRDKLRAICVCLVLATGFLLPALAAAGPLIEFGDEGYLQMDVKLQGIADYADFGSGRYGDKGRWDLNLRRTRISLTGFLNDTWGAKFQTCGGSSVDRQFGGPGFSIANTNDKANSRIRVVDAYLIGLLADWLNLKIGMTKIPLTRANLDECFAPLTTERSRYVYTPFGVDATKSSRDMGIVVSGNFFEDHLKYWAAVMEGRDGTAKFPNPFVDQTFYTSPEPESNLEYVLRLHYSALDPENGPTSMGYEGTYLGKKGKIFTIGVAGAYEADAAFKDTAPAAAPGNPGFLQAQVLDDKTVDYWAFTADAFLEIPIVGNGDWLTLTGMYLNVDLDDAYKTARAVADLNTIVGGLVGQREGWYVKAGYVLPFRVFEDGIIQPFGRYERFDYANLYGVDDQTVEEWGGGFNYFPLGDLNLRFSVEYQHMEYDKPTKFGDYLSQTTNRTFTDADILTLEFMVTI</sequence>
<dbReference type="SUPFAM" id="SSF56935">
    <property type="entry name" value="Porins"/>
    <property type="match status" value="1"/>
</dbReference>
<dbReference type="Gene3D" id="2.40.160.10">
    <property type="entry name" value="Porin"/>
    <property type="match status" value="1"/>
</dbReference>
<dbReference type="NCBIfam" id="NF040900">
    <property type="entry name" value="porin_ExtI"/>
    <property type="match status" value="1"/>
</dbReference>